<evidence type="ECO:0000259" key="15">
    <source>
        <dbReference type="Pfam" id="PF00520"/>
    </source>
</evidence>
<evidence type="ECO:0000256" key="11">
    <source>
        <dbReference type="PROSITE-ProRule" id="PRU00023"/>
    </source>
</evidence>
<accession>A0AAV2SHW8</accession>
<feature type="transmembrane region" description="Helical" evidence="14">
    <location>
        <begin position="539"/>
        <end position="559"/>
    </location>
</feature>
<dbReference type="PROSITE" id="PS50297">
    <property type="entry name" value="ANK_REP_REGION"/>
    <property type="match status" value="2"/>
</dbReference>
<comment type="subcellular location">
    <subcellularLocation>
        <location evidence="1">Membrane</location>
        <topology evidence="1">Multi-pass membrane protein</topology>
    </subcellularLocation>
</comment>
<evidence type="ECO:0000256" key="2">
    <source>
        <dbReference type="ARBA" id="ARBA00022448"/>
    </source>
</evidence>
<evidence type="ECO:0000256" key="4">
    <source>
        <dbReference type="ARBA" id="ARBA00022692"/>
    </source>
</evidence>
<keyword evidence="17" id="KW-1185">Reference proteome</keyword>
<dbReference type="GO" id="GO:0005216">
    <property type="term" value="F:monoatomic ion channel activity"/>
    <property type="evidence" value="ECO:0007669"/>
    <property type="project" value="InterPro"/>
</dbReference>
<reference evidence="16 17" key="1">
    <citation type="submission" date="2024-05" db="EMBL/GenBank/DDBJ databases">
        <authorList>
            <person name="Wallberg A."/>
        </authorList>
    </citation>
    <scope>NUCLEOTIDE SEQUENCE [LARGE SCALE GENOMIC DNA]</scope>
</reference>
<gene>
    <name evidence="16" type="ORF">MNOR_LOCUS37779</name>
</gene>
<dbReference type="AlphaFoldDB" id="A0AAV2SHW8"/>
<feature type="repeat" description="ANK" evidence="11">
    <location>
        <begin position="129"/>
        <end position="161"/>
    </location>
</feature>
<keyword evidence="6 14" id="KW-1133">Transmembrane helix</keyword>
<dbReference type="InterPro" id="IPR002110">
    <property type="entry name" value="Ankyrin_rpt"/>
</dbReference>
<feature type="repeat" description="ANK" evidence="11">
    <location>
        <begin position="92"/>
        <end position="126"/>
    </location>
</feature>
<keyword evidence="2" id="KW-0813">Transport</keyword>
<evidence type="ECO:0000313" key="16">
    <source>
        <dbReference type="EMBL" id="CAL4203428.1"/>
    </source>
</evidence>
<evidence type="ECO:0000256" key="13">
    <source>
        <dbReference type="SAM" id="MobiDB-lite"/>
    </source>
</evidence>
<feature type="compositionally biased region" description="Low complexity" evidence="13">
    <location>
        <begin position="12"/>
        <end position="23"/>
    </location>
</feature>
<evidence type="ECO:0000256" key="9">
    <source>
        <dbReference type="ARBA" id="ARBA00023136"/>
    </source>
</evidence>
<dbReference type="Pfam" id="PF12796">
    <property type="entry name" value="Ank_2"/>
    <property type="match status" value="2"/>
</dbReference>
<feature type="transmembrane region" description="Helical" evidence="14">
    <location>
        <begin position="705"/>
        <end position="724"/>
    </location>
</feature>
<keyword evidence="7 11" id="KW-0040">ANK repeat</keyword>
<feature type="transmembrane region" description="Helical" evidence="14">
    <location>
        <begin position="642"/>
        <end position="660"/>
    </location>
</feature>
<dbReference type="EMBL" id="CAXKWB010079324">
    <property type="protein sequence ID" value="CAL4203428.1"/>
    <property type="molecule type" value="Genomic_DNA"/>
</dbReference>
<dbReference type="PANTHER" id="PTHR47143:SF4">
    <property type="entry name" value="TRANSIENT RECEPTOR POTENTIAL CATION CHANNEL PROTEIN PAINLESS"/>
    <property type="match status" value="1"/>
</dbReference>
<feature type="coiled-coil region" evidence="12">
    <location>
        <begin position="910"/>
        <end position="947"/>
    </location>
</feature>
<evidence type="ECO:0000256" key="10">
    <source>
        <dbReference type="ARBA" id="ARBA00023303"/>
    </source>
</evidence>
<protein>
    <recommendedName>
        <fullName evidence="15">Ion transport domain-containing protein</fullName>
    </recommendedName>
</protein>
<evidence type="ECO:0000313" key="17">
    <source>
        <dbReference type="Proteomes" id="UP001497623"/>
    </source>
</evidence>
<evidence type="ECO:0000256" key="7">
    <source>
        <dbReference type="ARBA" id="ARBA00023043"/>
    </source>
</evidence>
<sequence length="980" mass="112171">MDQDYEELTSISTMEAGTTGTTAYGSTENIQLRSHTTNSTAMMDDPTATLSVRLLQELHEAVKMGSISKLRALLPDDQTLREVNHIFSADDIRGSLLHVAAKAGDERSEVAEILLEHGANPNARDLSGSKYCPIHYAAERLQPQIMKVLLKGEANPNVREGDHGRTPLHLILRNWQRKEKEFKECLEILLEQHEKVNVDSQDDKLATPLFLAIDRKCDYMVQKIIEHGANPQNERIKSTFTNLKFPLPLNKEVKVKKIRHFGDELLDEGLKPNDLRRFKEILSDIDQSGENKSTIIDEDYGKTLLQYACDRGHTEFVEELLKNNADPLKEDMTTLYSPLLYASRKGYNKIIEHLTNSMKVSDNLEKGLTKKDKKGETALHKIVKQEYKTKEEGRNYEASFIILMKYQNYINVDEQDDFGCTALHYAVLWEDQKFVRHLLFSGAHWGIANIAGNIAIKNIKSELVEEILNDCIDLKNQDPDFQKFEITLNYCMFVPSNLNNNTETERLMYLSNLQSHQSLLCHPIIDIFLFLKWQRIAPLYYINILTYSIYLVTLTAYSLNFHGTFQECDSSMANSTVIDFSERNSTDSYNISIDYENENSSNFPLKIFLLTIICLYTVFIAIREIVQCCVSWKLYFKRIENWLEMAIVILSVALPLSINCKVQQSLIAWLILITWTEFIFLLGYHPNLANYVNMFTKVSFNFLKFITMFSFMFIAFSLSFYLVFQINDEFKTYHQSLLRTFAMSTGELEYPDLPLSSFPVSSHLLYTIFIFLIILVLMNLLNGLAVSDISLLQKEAEIVSYKSRVELLSYLESIFLASFTSNNTTGVCGSSLYKNPLMKLGSLIIPKGLMLHDCLDEQRVRLFPNKCKSEKWKICGKNCENHPKSNLNASHIDSALAVLQAVHNNTDASFTQLTERIASMDESLNILQQQNNTMDAAMNILQHQNNNMDTAIKHLTEIVEKNTLIPSPSKVTEKSLPDIE</sequence>
<keyword evidence="9 14" id="KW-0472">Membrane</keyword>
<feature type="domain" description="Ion transport" evidence="15">
    <location>
        <begin position="597"/>
        <end position="796"/>
    </location>
</feature>
<evidence type="ECO:0000256" key="6">
    <source>
        <dbReference type="ARBA" id="ARBA00022989"/>
    </source>
</evidence>
<feature type="transmembrane region" description="Helical" evidence="14">
    <location>
        <begin position="603"/>
        <end position="622"/>
    </location>
</feature>
<evidence type="ECO:0000256" key="1">
    <source>
        <dbReference type="ARBA" id="ARBA00004141"/>
    </source>
</evidence>
<keyword evidence="4 14" id="KW-0812">Transmembrane</keyword>
<evidence type="ECO:0000256" key="14">
    <source>
        <dbReference type="SAM" id="Phobius"/>
    </source>
</evidence>
<dbReference type="InterPro" id="IPR036770">
    <property type="entry name" value="Ankyrin_rpt-contain_sf"/>
</dbReference>
<name>A0AAV2SHW8_MEGNR</name>
<keyword evidence="10" id="KW-0407">Ion channel</keyword>
<dbReference type="InterPro" id="IPR052076">
    <property type="entry name" value="TRP_cation_channel"/>
</dbReference>
<dbReference type="Pfam" id="PF00023">
    <property type="entry name" value="Ank"/>
    <property type="match status" value="1"/>
</dbReference>
<evidence type="ECO:0000256" key="12">
    <source>
        <dbReference type="SAM" id="Coils"/>
    </source>
</evidence>
<feature type="transmembrane region" description="Helical" evidence="14">
    <location>
        <begin position="666"/>
        <end position="684"/>
    </location>
</feature>
<evidence type="ECO:0000256" key="8">
    <source>
        <dbReference type="ARBA" id="ARBA00023065"/>
    </source>
</evidence>
<keyword evidence="3" id="KW-0716">Sensory transduction</keyword>
<dbReference type="PANTHER" id="PTHR47143">
    <property type="entry name" value="TRANSIENT RECEPTOR POTENTIAL CATION CHANNEL PROTEIN PAINLESS"/>
    <property type="match status" value="1"/>
</dbReference>
<organism evidence="16 17">
    <name type="scientific">Meganyctiphanes norvegica</name>
    <name type="common">Northern krill</name>
    <name type="synonym">Thysanopoda norvegica</name>
    <dbReference type="NCBI Taxonomy" id="48144"/>
    <lineage>
        <taxon>Eukaryota</taxon>
        <taxon>Metazoa</taxon>
        <taxon>Ecdysozoa</taxon>
        <taxon>Arthropoda</taxon>
        <taxon>Crustacea</taxon>
        <taxon>Multicrustacea</taxon>
        <taxon>Malacostraca</taxon>
        <taxon>Eumalacostraca</taxon>
        <taxon>Eucarida</taxon>
        <taxon>Euphausiacea</taxon>
        <taxon>Euphausiidae</taxon>
        <taxon>Meganyctiphanes</taxon>
    </lineage>
</organism>
<dbReference type="PROSITE" id="PS50088">
    <property type="entry name" value="ANK_REPEAT"/>
    <property type="match status" value="3"/>
</dbReference>
<proteinExistence type="predicted"/>
<dbReference type="Pfam" id="PF00520">
    <property type="entry name" value="Ion_trans"/>
    <property type="match status" value="1"/>
</dbReference>
<feature type="region of interest" description="Disordered" evidence="13">
    <location>
        <begin position="1"/>
        <end position="23"/>
    </location>
</feature>
<dbReference type="InterPro" id="IPR005821">
    <property type="entry name" value="Ion_trans_dom"/>
</dbReference>
<dbReference type="Gene3D" id="1.25.40.20">
    <property type="entry name" value="Ankyrin repeat-containing domain"/>
    <property type="match status" value="2"/>
</dbReference>
<keyword evidence="12" id="KW-0175">Coiled coil</keyword>
<comment type="caution">
    <text evidence="16">The sequence shown here is derived from an EMBL/GenBank/DDBJ whole genome shotgun (WGS) entry which is preliminary data.</text>
</comment>
<dbReference type="SMART" id="SM00248">
    <property type="entry name" value="ANK"/>
    <property type="match status" value="8"/>
</dbReference>
<keyword evidence="8" id="KW-0406">Ion transport</keyword>
<dbReference type="SUPFAM" id="SSF48403">
    <property type="entry name" value="Ankyrin repeat"/>
    <property type="match status" value="1"/>
</dbReference>
<feature type="transmembrane region" description="Helical" evidence="14">
    <location>
        <begin position="764"/>
        <end position="785"/>
    </location>
</feature>
<evidence type="ECO:0000256" key="3">
    <source>
        <dbReference type="ARBA" id="ARBA00022606"/>
    </source>
</evidence>
<feature type="repeat" description="ANK" evidence="11">
    <location>
        <begin position="300"/>
        <end position="332"/>
    </location>
</feature>
<dbReference type="Proteomes" id="UP001497623">
    <property type="component" value="Unassembled WGS sequence"/>
</dbReference>
<keyword evidence="5" id="KW-0677">Repeat</keyword>
<evidence type="ECO:0000256" key="5">
    <source>
        <dbReference type="ARBA" id="ARBA00022737"/>
    </source>
</evidence>
<dbReference type="GO" id="GO:0034703">
    <property type="term" value="C:cation channel complex"/>
    <property type="evidence" value="ECO:0007669"/>
    <property type="project" value="UniProtKB-ARBA"/>
</dbReference>